<protein>
    <submittedName>
        <fullName evidence="1">Uncharacterized protein</fullName>
    </submittedName>
</protein>
<comment type="caution">
    <text evidence="1">The sequence shown here is derived from an EMBL/GenBank/DDBJ whole genome shotgun (WGS) entry which is preliminary data.</text>
</comment>
<evidence type="ECO:0000313" key="1">
    <source>
        <dbReference type="EMBL" id="GGT96698.1"/>
    </source>
</evidence>
<accession>A0A918M1N9</accession>
<reference evidence="1" key="2">
    <citation type="submission" date="2020-09" db="EMBL/GenBank/DDBJ databases">
        <authorList>
            <person name="Sun Q."/>
            <person name="Ohkuma M."/>
        </authorList>
    </citation>
    <scope>NUCLEOTIDE SEQUENCE</scope>
    <source>
        <strain evidence="1">JCM 4125</strain>
    </source>
</reference>
<name>A0A918M1N9_9ACTN</name>
<dbReference type="EMBL" id="BMSA01000052">
    <property type="protein sequence ID" value="GGT96698.1"/>
    <property type="molecule type" value="Genomic_DNA"/>
</dbReference>
<keyword evidence="2" id="KW-1185">Reference proteome</keyword>
<sequence length="109" mass="12559">MARCSHEYESDAVDMTCHPELLFVHQPCGRSVEVEEGRKHVLLSTQAFKIQWGNVFRDPLLQTTNFTHQSWAGIRKPKFGFGDWSFELQAEFTKGIQDTFVVLLGSRRT</sequence>
<reference evidence="1" key="1">
    <citation type="journal article" date="2014" name="Int. J. Syst. Evol. Microbiol.">
        <title>Complete genome sequence of Corynebacterium casei LMG S-19264T (=DSM 44701T), isolated from a smear-ripened cheese.</title>
        <authorList>
            <consortium name="US DOE Joint Genome Institute (JGI-PGF)"/>
            <person name="Walter F."/>
            <person name="Albersmeier A."/>
            <person name="Kalinowski J."/>
            <person name="Ruckert C."/>
        </authorList>
    </citation>
    <scope>NUCLEOTIDE SEQUENCE</scope>
    <source>
        <strain evidence="1">JCM 4125</strain>
    </source>
</reference>
<organism evidence="1 2">
    <name type="scientific">Streptomyces phaeofaciens</name>
    <dbReference type="NCBI Taxonomy" id="68254"/>
    <lineage>
        <taxon>Bacteria</taxon>
        <taxon>Bacillati</taxon>
        <taxon>Actinomycetota</taxon>
        <taxon>Actinomycetes</taxon>
        <taxon>Kitasatosporales</taxon>
        <taxon>Streptomycetaceae</taxon>
        <taxon>Streptomyces</taxon>
    </lineage>
</organism>
<proteinExistence type="predicted"/>
<evidence type="ECO:0000313" key="2">
    <source>
        <dbReference type="Proteomes" id="UP000646776"/>
    </source>
</evidence>
<gene>
    <name evidence="1" type="ORF">GCM10010226_87810</name>
</gene>
<dbReference type="Proteomes" id="UP000646776">
    <property type="component" value="Unassembled WGS sequence"/>
</dbReference>
<dbReference type="AlphaFoldDB" id="A0A918M1N9"/>